<keyword evidence="2" id="KW-1185">Reference proteome</keyword>
<evidence type="ECO:0000313" key="1">
    <source>
        <dbReference type="EMBL" id="NEN76599.1"/>
    </source>
</evidence>
<dbReference type="Proteomes" id="UP000477651">
    <property type="component" value="Unassembled WGS sequence"/>
</dbReference>
<dbReference type="EMBL" id="JAAGYR010000024">
    <property type="protein sequence ID" value="NEN76599.1"/>
    <property type="molecule type" value="Genomic_DNA"/>
</dbReference>
<reference evidence="1 2" key="1">
    <citation type="submission" date="2020-02" db="EMBL/GenBank/DDBJ databases">
        <title>Pelistega sp. NLN82 were isolated from wild rodents of the Hainan Island.</title>
        <authorList>
            <person name="Niu N."/>
            <person name="Zhou J."/>
        </authorList>
    </citation>
    <scope>NUCLEOTIDE SEQUENCE [LARGE SCALE GENOMIC DNA]</scope>
    <source>
        <strain evidence="1 2">NLN82</strain>
    </source>
</reference>
<dbReference type="RefSeq" id="WP_163765012.1">
    <property type="nucleotide sequence ID" value="NZ_JAAGYR010000024.1"/>
</dbReference>
<proteinExistence type="predicted"/>
<sequence length="290" mass="34145">MTYFNQEKLEKSFDYVFWDLQKALEAEIYWRNDSDKSYDPINYLLEYDNVKDSLIEPFKTYQPKTYQVLLESQFFYAIKKITPENRPFISDITQMGFLINEKIFYIEYTKNPYEKIGNSLILDDKIIPKEILTSWLYRIDEWNQAEDVTMPIFKSRLPKSSQGLLGGVLYCNEEADALKIKEYAFLEEKFNKKVVSLNNFDDYTAYEERYICLRNLFDSRPSASFDPIGSQVFVSSFVGQTSPELYVIKNADVFTIKKLVDPVTAIDHYGAHIFSGSDEEFDFSPYMEDF</sequence>
<name>A0A6L9Y883_9BURK</name>
<organism evidence="1 2">
    <name type="scientific">Pelistega ratti</name>
    <dbReference type="NCBI Taxonomy" id="2652177"/>
    <lineage>
        <taxon>Bacteria</taxon>
        <taxon>Pseudomonadati</taxon>
        <taxon>Pseudomonadota</taxon>
        <taxon>Betaproteobacteria</taxon>
        <taxon>Burkholderiales</taxon>
        <taxon>Alcaligenaceae</taxon>
        <taxon>Pelistega</taxon>
    </lineage>
</organism>
<gene>
    <name evidence="1" type="ORF">F9B74_09810</name>
</gene>
<evidence type="ECO:0000313" key="2">
    <source>
        <dbReference type="Proteomes" id="UP000477651"/>
    </source>
</evidence>
<comment type="caution">
    <text evidence="1">The sequence shown here is derived from an EMBL/GenBank/DDBJ whole genome shotgun (WGS) entry which is preliminary data.</text>
</comment>
<protein>
    <submittedName>
        <fullName evidence="1">Uncharacterized protein</fullName>
    </submittedName>
</protein>
<dbReference type="AlphaFoldDB" id="A0A6L9Y883"/>
<accession>A0A6L9Y883</accession>